<dbReference type="EMBL" id="JBBUTH010000004">
    <property type="protein sequence ID" value="MEK8050628.1"/>
    <property type="molecule type" value="Genomic_DNA"/>
</dbReference>
<dbReference type="PROSITE" id="PS50110">
    <property type="entry name" value="RESPONSE_REGULATORY"/>
    <property type="match status" value="1"/>
</dbReference>
<evidence type="ECO:0000256" key="2">
    <source>
        <dbReference type="ARBA" id="ARBA00022500"/>
    </source>
</evidence>
<evidence type="ECO:0000256" key="4">
    <source>
        <dbReference type="ARBA" id="ARBA00022801"/>
    </source>
</evidence>
<protein>
    <recommendedName>
        <fullName evidence="6">Protein-glutamate methylesterase/protein-glutamine glutaminase</fullName>
        <ecNumber evidence="6">3.1.1.61</ecNumber>
        <ecNumber evidence="6">3.5.1.44</ecNumber>
    </recommendedName>
</protein>
<dbReference type="SMART" id="SM00448">
    <property type="entry name" value="REC"/>
    <property type="match status" value="1"/>
</dbReference>
<feature type="modified residue" description="4-aspartylphosphate" evidence="6 8">
    <location>
        <position position="54"/>
    </location>
</feature>
<comment type="PTM">
    <text evidence="6">Phosphorylated by CheA. Phosphorylation of the N-terminal regulatory domain activates the methylesterase activity.</text>
</comment>
<dbReference type="InterPro" id="IPR000673">
    <property type="entry name" value="Sig_transdc_resp-reg_Me-estase"/>
</dbReference>
<dbReference type="SUPFAM" id="SSF52172">
    <property type="entry name" value="CheY-like"/>
    <property type="match status" value="1"/>
</dbReference>
<evidence type="ECO:0000313" key="12">
    <source>
        <dbReference type="Proteomes" id="UP001365405"/>
    </source>
</evidence>
<keyword evidence="3 6" id="KW-0597">Phosphoprotein</keyword>
<comment type="catalytic activity">
    <reaction evidence="5 6">
        <text>[protein]-L-glutamate 5-O-methyl ester + H2O = L-glutamyl-[protein] + methanol + H(+)</text>
        <dbReference type="Rhea" id="RHEA:23236"/>
        <dbReference type="Rhea" id="RHEA-COMP:10208"/>
        <dbReference type="Rhea" id="RHEA-COMP:10311"/>
        <dbReference type="ChEBI" id="CHEBI:15377"/>
        <dbReference type="ChEBI" id="CHEBI:15378"/>
        <dbReference type="ChEBI" id="CHEBI:17790"/>
        <dbReference type="ChEBI" id="CHEBI:29973"/>
        <dbReference type="ChEBI" id="CHEBI:82795"/>
        <dbReference type="EC" id="3.1.1.61"/>
    </reaction>
</comment>
<keyword evidence="12" id="KW-1185">Reference proteome</keyword>
<dbReference type="Proteomes" id="UP001365405">
    <property type="component" value="Unassembled WGS sequence"/>
</dbReference>
<dbReference type="Gene3D" id="3.40.50.2300">
    <property type="match status" value="1"/>
</dbReference>
<dbReference type="InterPro" id="IPR001789">
    <property type="entry name" value="Sig_transdc_resp-reg_receiver"/>
</dbReference>
<comment type="domain">
    <text evidence="6">Contains a C-terminal catalytic domain, and an N-terminal region which modulates catalytic activity.</text>
</comment>
<evidence type="ECO:0000256" key="6">
    <source>
        <dbReference type="HAMAP-Rule" id="MF_00099"/>
    </source>
</evidence>
<evidence type="ECO:0000313" key="11">
    <source>
        <dbReference type="EMBL" id="MEK8050628.1"/>
    </source>
</evidence>
<feature type="active site" evidence="6 7">
    <location>
        <position position="182"/>
    </location>
</feature>
<organism evidence="11 12">
    <name type="scientific">Pseudaquabacterium inlustre</name>
    <dbReference type="NCBI Taxonomy" id="2984192"/>
    <lineage>
        <taxon>Bacteria</taxon>
        <taxon>Pseudomonadati</taxon>
        <taxon>Pseudomonadota</taxon>
        <taxon>Betaproteobacteria</taxon>
        <taxon>Burkholderiales</taxon>
        <taxon>Sphaerotilaceae</taxon>
        <taxon>Pseudaquabacterium</taxon>
    </lineage>
</organism>
<comment type="catalytic activity">
    <reaction evidence="6">
        <text>L-glutaminyl-[protein] + H2O = L-glutamyl-[protein] + NH4(+)</text>
        <dbReference type="Rhea" id="RHEA:16441"/>
        <dbReference type="Rhea" id="RHEA-COMP:10207"/>
        <dbReference type="Rhea" id="RHEA-COMP:10208"/>
        <dbReference type="ChEBI" id="CHEBI:15377"/>
        <dbReference type="ChEBI" id="CHEBI:28938"/>
        <dbReference type="ChEBI" id="CHEBI:29973"/>
        <dbReference type="ChEBI" id="CHEBI:30011"/>
        <dbReference type="EC" id="3.5.1.44"/>
    </reaction>
</comment>
<dbReference type="EC" id="3.5.1.44" evidence="6"/>
<evidence type="ECO:0000256" key="1">
    <source>
        <dbReference type="ARBA" id="ARBA00022490"/>
    </source>
</evidence>
<dbReference type="PROSITE" id="PS50122">
    <property type="entry name" value="CHEB"/>
    <property type="match status" value="1"/>
</dbReference>
<dbReference type="Gene3D" id="3.40.50.180">
    <property type="entry name" value="Methylesterase CheB, C-terminal domain"/>
    <property type="match status" value="1"/>
</dbReference>
<comment type="similarity">
    <text evidence="6">Belongs to the CheB family.</text>
</comment>
<comment type="function">
    <text evidence="6">Involved in chemotaxis. Part of a chemotaxis signal transduction system that modulates chemotaxis in response to various stimuli. Catalyzes the demethylation of specific methylglutamate residues introduced into the chemoreceptors (methyl-accepting chemotaxis proteins or MCP) by CheR. Also mediates the irreversible deamidation of specific glutamine residues to glutamic acid.</text>
</comment>
<dbReference type="CDD" id="cd17541">
    <property type="entry name" value="REC_CheB-like"/>
    <property type="match status" value="1"/>
</dbReference>
<dbReference type="GO" id="GO:0008984">
    <property type="term" value="F:protein-glutamate methylesterase activity"/>
    <property type="evidence" value="ECO:0007669"/>
    <property type="project" value="UniProtKB-EC"/>
</dbReference>
<evidence type="ECO:0000259" key="10">
    <source>
        <dbReference type="PROSITE" id="PS50122"/>
    </source>
</evidence>
<gene>
    <name evidence="6" type="primary">cheB</name>
    <name evidence="11" type="ORF">AACH10_10290</name>
</gene>
<dbReference type="Pfam" id="PF01339">
    <property type="entry name" value="CheB_methylest"/>
    <property type="match status" value="1"/>
</dbReference>
<dbReference type="Pfam" id="PF00072">
    <property type="entry name" value="Response_reg"/>
    <property type="match status" value="1"/>
</dbReference>
<dbReference type="PANTHER" id="PTHR42872:SF6">
    <property type="entry name" value="PROTEIN-GLUTAMATE METHYLESTERASE_PROTEIN-GLUTAMINE GLUTAMINASE"/>
    <property type="match status" value="1"/>
</dbReference>
<dbReference type="NCBIfam" id="NF001965">
    <property type="entry name" value="PRK00742.1"/>
    <property type="match status" value="1"/>
</dbReference>
<feature type="active site" evidence="6 7">
    <location>
        <position position="304"/>
    </location>
</feature>
<feature type="active site" evidence="6 7">
    <location>
        <position position="208"/>
    </location>
</feature>
<sequence length="366" mass="38257">MTITAFVVDDSAVVRKHLTDTLTAGGIDVLGSAADPLFAWPKMAAHWPDVVVLDVEMPRMDGISFLRKIMAERPTPVVMCSTLTEKGCETTMQALAAGAVSFVTKPKLGLREFLSDRSNGLVEAVRAAARANLRALPRSLGAGAAAPAGALLPGGAASAAARPVVHGAMAETTDRVVAIGISTGGVQSIEVVLRQLDRTCPGMVVVQHMPSGFTASFAARLNNALDLEVLEAKDGDRVINGRVLIAPGGKHMQLKRSGAQYVVEVRDGPLINHHRPSVDVLFRSVAQCAGRNAIGVVMTGMGDDGARGLREMREAGAVTAAQDEASCVVFGMPSEAIRLGGARDVVALQGIAGWIRQVAHQPVGVR</sequence>
<dbReference type="PIRSF" id="PIRSF000876">
    <property type="entry name" value="RR_chemtxs_CheB"/>
    <property type="match status" value="1"/>
</dbReference>
<evidence type="ECO:0000259" key="9">
    <source>
        <dbReference type="PROSITE" id="PS50110"/>
    </source>
</evidence>
<dbReference type="SUPFAM" id="SSF52738">
    <property type="entry name" value="Methylesterase CheB, C-terminal domain"/>
    <property type="match status" value="1"/>
</dbReference>
<dbReference type="InterPro" id="IPR011006">
    <property type="entry name" value="CheY-like_superfamily"/>
</dbReference>
<evidence type="ECO:0000256" key="8">
    <source>
        <dbReference type="PROSITE-ProRule" id="PRU00169"/>
    </source>
</evidence>
<dbReference type="InterPro" id="IPR035909">
    <property type="entry name" value="CheB_C"/>
</dbReference>
<keyword evidence="2 6" id="KW-0145">Chemotaxis</keyword>
<reference evidence="11 12" key="1">
    <citation type="submission" date="2024-04" db="EMBL/GenBank/DDBJ databases">
        <title>Novel species of the genus Ideonella isolated from streams.</title>
        <authorList>
            <person name="Lu H."/>
        </authorList>
    </citation>
    <scope>NUCLEOTIDE SEQUENCE [LARGE SCALE GENOMIC DNA]</scope>
    <source>
        <strain evidence="11 12">DXS22W</strain>
    </source>
</reference>
<accession>A0ABU9CFZ9</accession>
<dbReference type="InterPro" id="IPR008248">
    <property type="entry name" value="CheB-like"/>
</dbReference>
<dbReference type="EC" id="3.1.1.61" evidence="6"/>
<dbReference type="RefSeq" id="WP_341410297.1">
    <property type="nucleotide sequence ID" value="NZ_JBBUTH010000004.1"/>
</dbReference>
<dbReference type="HAMAP" id="MF_00099">
    <property type="entry name" value="CheB_chemtxs"/>
    <property type="match status" value="1"/>
</dbReference>
<proteinExistence type="inferred from homology"/>
<comment type="subcellular location">
    <subcellularLocation>
        <location evidence="6">Cytoplasm</location>
    </subcellularLocation>
</comment>
<name>A0ABU9CFZ9_9BURK</name>
<dbReference type="NCBIfam" id="NF009206">
    <property type="entry name" value="PRK12555.1"/>
    <property type="match status" value="1"/>
</dbReference>
<evidence type="ECO:0000256" key="5">
    <source>
        <dbReference type="ARBA" id="ARBA00048267"/>
    </source>
</evidence>
<feature type="domain" description="CheB-type methylesterase" evidence="10">
    <location>
        <begin position="170"/>
        <end position="352"/>
    </location>
</feature>
<dbReference type="PANTHER" id="PTHR42872">
    <property type="entry name" value="PROTEIN-GLUTAMATE METHYLESTERASE/PROTEIN-GLUTAMINE GLUTAMINASE"/>
    <property type="match status" value="1"/>
</dbReference>
<keyword evidence="1 6" id="KW-0963">Cytoplasm</keyword>
<evidence type="ECO:0000256" key="3">
    <source>
        <dbReference type="ARBA" id="ARBA00022553"/>
    </source>
</evidence>
<dbReference type="CDD" id="cd16432">
    <property type="entry name" value="CheB_Rec"/>
    <property type="match status" value="1"/>
</dbReference>
<comment type="caution">
    <text evidence="11">The sequence shown here is derived from an EMBL/GenBank/DDBJ whole genome shotgun (WGS) entry which is preliminary data.</text>
</comment>
<keyword evidence="4 6" id="KW-0378">Hydrolase</keyword>
<feature type="domain" description="Response regulatory" evidence="9">
    <location>
        <begin position="4"/>
        <end position="120"/>
    </location>
</feature>
<evidence type="ECO:0000256" key="7">
    <source>
        <dbReference type="PROSITE-ProRule" id="PRU00050"/>
    </source>
</evidence>